<evidence type="ECO:0000313" key="1">
    <source>
        <dbReference type="EMBL" id="SBV94708.1"/>
    </source>
</evidence>
<reference evidence="1" key="1">
    <citation type="submission" date="2016-04" db="EMBL/GenBank/DDBJ databases">
        <authorList>
            <person name="Evans L.H."/>
            <person name="Alamgir A."/>
            <person name="Owens N."/>
            <person name="Weber N.D."/>
            <person name="Virtaneva K."/>
            <person name="Barbian K."/>
            <person name="Babar A."/>
            <person name="Rosenke K."/>
        </authorList>
    </citation>
    <scope>NUCLEOTIDE SEQUENCE</scope>
    <source>
        <strain evidence="1">86-1</strain>
    </source>
</reference>
<proteinExistence type="predicted"/>
<protein>
    <submittedName>
        <fullName evidence="1">Uncharacterized protein</fullName>
    </submittedName>
</protein>
<dbReference type="EMBL" id="FLUM01000001">
    <property type="protein sequence ID" value="SBV94708.1"/>
    <property type="molecule type" value="Genomic_DNA"/>
</dbReference>
<dbReference type="AlphaFoldDB" id="A0A212J5H4"/>
<accession>A0A212J5H4</accession>
<sequence length="48" mass="5568">MIFLLLSDLKFNTYACTEEIFENIHYAISVFNGIYANSSDNTKAFKNR</sequence>
<name>A0A212J5H4_9BACT</name>
<gene>
    <name evidence="1" type="ORF">KL86DYS1_11205</name>
</gene>
<organism evidence="1">
    <name type="scientific">uncultured Dysgonomonas sp</name>
    <dbReference type="NCBI Taxonomy" id="206096"/>
    <lineage>
        <taxon>Bacteria</taxon>
        <taxon>Pseudomonadati</taxon>
        <taxon>Bacteroidota</taxon>
        <taxon>Bacteroidia</taxon>
        <taxon>Bacteroidales</taxon>
        <taxon>Dysgonomonadaceae</taxon>
        <taxon>Dysgonomonas</taxon>
        <taxon>environmental samples</taxon>
    </lineage>
</organism>